<protein>
    <submittedName>
        <fullName evidence="1">Uncharacterized protein</fullName>
    </submittedName>
</protein>
<evidence type="ECO:0000313" key="2">
    <source>
        <dbReference type="Proteomes" id="UP001595665"/>
    </source>
</evidence>
<dbReference type="EMBL" id="JBHRVV010000002">
    <property type="protein sequence ID" value="MFC3461536.1"/>
    <property type="molecule type" value="Genomic_DNA"/>
</dbReference>
<dbReference type="RefSeq" id="WP_379738173.1">
    <property type="nucleotide sequence ID" value="NZ_JBHRVV010000002.1"/>
</dbReference>
<comment type="caution">
    <text evidence="1">The sequence shown here is derived from an EMBL/GenBank/DDBJ whole genome shotgun (WGS) entry which is preliminary data.</text>
</comment>
<organism evidence="1 2">
    <name type="scientific">Massilia haematophila</name>
    <dbReference type="NCBI Taxonomy" id="457923"/>
    <lineage>
        <taxon>Bacteria</taxon>
        <taxon>Pseudomonadati</taxon>
        <taxon>Pseudomonadota</taxon>
        <taxon>Betaproteobacteria</taxon>
        <taxon>Burkholderiales</taxon>
        <taxon>Oxalobacteraceae</taxon>
        <taxon>Telluria group</taxon>
        <taxon>Massilia</taxon>
    </lineage>
</organism>
<gene>
    <name evidence="1" type="ORF">ACFOPH_25350</name>
</gene>
<dbReference type="Proteomes" id="UP001595665">
    <property type="component" value="Unassembled WGS sequence"/>
</dbReference>
<evidence type="ECO:0000313" key="1">
    <source>
        <dbReference type="EMBL" id="MFC3461536.1"/>
    </source>
</evidence>
<keyword evidence="2" id="KW-1185">Reference proteome</keyword>
<name>A0ABV7PVF0_9BURK</name>
<reference evidence="2" key="1">
    <citation type="journal article" date="2019" name="Int. J. Syst. Evol. Microbiol.">
        <title>The Global Catalogue of Microorganisms (GCM) 10K type strain sequencing project: providing services to taxonomists for standard genome sequencing and annotation.</title>
        <authorList>
            <consortium name="The Broad Institute Genomics Platform"/>
            <consortium name="The Broad Institute Genome Sequencing Center for Infectious Disease"/>
            <person name="Wu L."/>
            <person name="Ma J."/>
        </authorList>
    </citation>
    <scope>NUCLEOTIDE SEQUENCE [LARGE SCALE GENOMIC DNA]</scope>
    <source>
        <strain evidence="2">CCM 7480</strain>
    </source>
</reference>
<sequence>MSFNDTDISNWARVVEIFGAIEIEIDDDSERVVFVPIRANIFDRNIAVILAEGMRSITRIDENVNIWIDVQDEEVPVYVKEAIGLCGGSALRIVLTHDNASSHAPGERLSAELIDSISKSAAPGFVWHPFAKKLVPSLWLNFE</sequence>
<accession>A0ABV7PVF0</accession>
<proteinExistence type="predicted"/>